<evidence type="ECO:0000256" key="2">
    <source>
        <dbReference type="ARBA" id="ARBA00012438"/>
    </source>
</evidence>
<dbReference type="EC" id="2.7.13.3" evidence="2"/>
<dbReference type="SUPFAM" id="SSF55874">
    <property type="entry name" value="ATPase domain of HSP90 chaperone/DNA topoisomerase II/histidine kinase"/>
    <property type="match status" value="1"/>
</dbReference>
<dbReference type="Gene3D" id="1.10.287.130">
    <property type="match status" value="1"/>
</dbReference>
<name>A0A7U4RR10_9BACT</name>
<keyword evidence="4" id="KW-0808">Transferase</keyword>
<dbReference type="InterPro" id="IPR003594">
    <property type="entry name" value="HATPase_dom"/>
</dbReference>
<dbReference type="EMBL" id="CP011308">
    <property type="protein sequence ID" value="AKF25301.1"/>
    <property type="molecule type" value="Genomic_DNA"/>
</dbReference>
<proteinExistence type="predicted"/>
<feature type="domain" description="Histidine kinase" evidence="7">
    <location>
        <begin position="155"/>
        <end position="346"/>
    </location>
</feature>
<keyword evidence="6" id="KW-1133">Transmembrane helix</keyword>
<organism evidence="8 9">
    <name type="scientific">Sulfurovum lithotrophicum</name>
    <dbReference type="NCBI Taxonomy" id="206403"/>
    <lineage>
        <taxon>Bacteria</taxon>
        <taxon>Pseudomonadati</taxon>
        <taxon>Campylobacterota</taxon>
        <taxon>Epsilonproteobacteria</taxon>
        <taxon>Campylobacterales</taxon>
        <taxon>Sulfurovaceae</taxon>
        <taxon>Sulfurovum</taxon>
    </lineage>
</organism>
<dbReference type="PRINTS" id="PR00344">
    <property type="entry name" value="BCTRLSENSOR"/>
</dbReference>
<evidence type="ECO:0000256" key="4">
    <source>
        <dbReference type="ARBA" id="ARBA00022679"/>
    </source>
</evidence>
<evidence type="ECO:0000313" key="9">
    <source>
        <dbReference type="Proteomes" id="UP000034444"/>
    </source>
</evidence>
<dbReference type="Gene3D" id="3.30.565.10">
    <property type="entry name" value="Histidine kinase-like ATPase, C-terminal domain"/>
    <property type="match status" value="1"/>
</dbReference>
<keyword evidence="6" id="KW-0472">Membrane</keyword>
<dbReference type="KEGG" id="slh:YH65_07785"/>
<feature type="transmembrane region" description="Helical" evidence="6">
    <location>
        <begin position="12"/>
        <end position="31"/>
    </location>
</feature>
<dbReference type="SMART" id="SM00387">
    <property type="entry name" value="HATPase_c"/>
    <property type="match status" value="1"/>
</dbReference>
<dbReference type="InterPro" id="IPR036890">
    <property type="entry name" value="HATPase_C_sf"/>
</dbReference>
<dbReference type="GO" id="GO:0000155">
    <property type="term" value="F:phosphorelay sensor kinase activity"/>
    <property type="evidence" value="ECO:0007669"/>
    <property type="project" value="InterPro"/>
</dbReference>
<keyword evidence="3" id="KW-0597">Phosphoprotein</keyword>
<reference evidence="8 9" key="1">
    <citation type="submission" date="2015-04" db="EMBL/GenBank/DDBJ databases">
        <title>Complete genome sequence of Sulfurovum lithotrophicum ATCC BAA-797T.</title>
        <authorList>
            <person name="Ahn J."/>
            <person name="Park G."/>
            <person name="Jeon W."/>
            <person name="Jang Y."/>
            <person name="Jang M."/>
            <person name="Lee H."/>
            <person name="Lee H."/>
        </authorList>
    </citation>
    <scope>NUCLEOTIDE SEQUENCE [LARGE SCALE GENOMIC DNA]</scope>
    <source>
        <strain evidence="9">ATCC BAA-797 / 42BKT</strain>
    </source>
</reference>
<reference evidence="9" key="2">
    <citation type="journal article" date="2017" name="Stand. Genomic Sci.">
        <title>Complete genome sequence of the sulfur-oxidizing chemolithoautotrophic Sulfurovum lithotrophicum 42BKTT.</title>
        <authorList>
            <person name="Jeon W."/>
            <person name="Priscilla L."/>
            <person name="Park G."/>
            <person name="Lee H."/>
            <person name="Lee N."/>
            <person name="Lee D."/>
            <person name="Kwon H."/>
            <person name="Ahn I."/>
            <person name="Lee C."/>
            <person name="Lee H."/>
            <person name="Ahn J."/>
        </authorList>
    </citation>
    <scope>NUCLEOTIDE SEQUENCE [LARGE SCALE GENOMIC DNA]</scope>
    <source>
        <strain evidence="9">ATCC BAA-797 / 42BKT</strain>
    </source>
</reference>
<evidence type="ECO:0000256" key="5">
    <source>
        <dbReference type="ARBA" id="ARBA00022777"/>
    </source>
</evidence>
<dbReference type="Pfam" id="PF02518">
    <property type="entry name" value="HATPase_c"/>
    <property type="match status" value="1"/>
</dbReference>
<keyword evidence="6" id="KW-0812">Transmembrane</keyword>
<keyword evidence="9" id="KW-1185">Reference proteome</keyword>
<sequence length="361" mass="42096">MSKVEINSFMRSIVLFFVSLSILIILLYNHIYRDKVQTHQYTLYSQMQIASLTLHSSIFTINFVEKSKDKQLYKLLRNKKSLYAYFEIFNSKKYFTKVSYPLENFRNDIAIIERGIVHEIIQALFLAFIVSVLFSFYALYPLKQSLKMTNEFIKDILHDFNTPISTIRLNLRLLPESNPKIKQRIASAVDTILNLQKNLKEFINEDMGEREAFDIKSLIEQRIAFFSGSYPHIYFNLDMESKNIYTYKNAMIRIIDNLLSNACKYSNNEGNVSVSLDQNILSIKDNGIGIKNPKKIFDRFYKETSRGLGIGLHIVDKLAKKMDIKIEVRSKINKGSVFKLDLSAIMDQSQQTRQTNTKDYL</sequence>
<dbReference type="InterPro" id="IPR036097">
    <property type="entry name" value="HisK_dim/P_sf"/>
</dbReference>
<dbReference type="PROSITE" id="PS50109">
    <property type="entry name" value="HIS_KIN"/>
    <property type="match status" value="1"/>
</dbReference>
<dbReference type="Pfam" id="PF00512">
    <property type="entry name" value="HisKA"/>
    <property type="match status" value="1"/>
</dbReference>
<dbReference type="InterPro" id="IPR004358">
    <property type="entry name" value="Sig_transdc_His_kin-like_C"/>
</dbReference>
<dbReference type="InterPro" id="IPR003661">
    <property type="entry name" value="HisK_dim/P_dom"/>
</dbReference>
<feature type="transmembrane region" description="Helical" evidence="6">
    <location>
        <begin position="43"/>
        <end position="64"/>
    </location>
</feature>
<dbReference type="AlphaFoldDB" id="A0A7U4RR10"/>
<comment type="catalytic activity">
    <reaction evidence="1">
        <text>ATP + protein L-histidine = ADP + protein N-phospho-L-histidine.</text>
        <dbReference type="EC" id="2.7.13.3"/>
    </reaction>
</comment>
<dbReference type="SMART" id="SM00388">
    <property type="entry name" value="HisKA"/>
    <property type="match status" value="1"/>
</dbReference>
<evidence type="ECO:0000259" key="7">
    <source>
        <dbReference type="PROSITE" id="PS50109"/>
    </source>
</evidence>
<evidence type="ECO:0000256" key="6">
    <source>
        <dbReference type="SAM" id="Phobius"/>
    </source>
</evidence>
<feature type="transmembrane region" description="Helical" evidence="6">
    <location>
        <begin position="120"/>
        <end position="140"/>
    </location>
</feature>
<dbReference type="OrthoDB" id="5342753at2"/>
<dbReference type="CDD" id="cd00082">
    <property type="entry name" value="HisKA"/>
    <property type="match status" value="1"/>
</dbReference>
<dbReference type="GO" id="GO:0009927">
    <property type="term" value="F:histidine phosphotransfer kinase activity"/>
    <property type="evidence" value="ECO:0007669"/>
    <property type="project" value="TreeGrafter"/>
</dbReference>
<dbReference type="GO" id="GO:0005886">
    <property type="term" value="C:plasma membrane"/>
    <property type="evidence" value="ECO:0007669"/>
    <property type="project" value="TreeGrafter"/>
</dbReference>
<keyword evidence="5" id="KW-0418">Kinase</keyword>
<dbReference type="SUPFAM" id="SSF47384">
    <property type="entry name" value="Homodimeric domain of signal transducing histidine kinase"/>
    <property type="match status" value="1"/>
</dbReference>
<dbReference type="Proteomes" id="UP000034444">
    <property type="component" value="Chromosome"/>
</dbReference>
<dbReference type="PANTHER" id="PTHR43047:SF72">
    <property type="entry name" value="OSMOSENSING HISTIDINE PROTEIN KINASE SLN1"/>
    <property type="match status" value="1"/>
</dbReference>
<gene>
    <name evidence="8" type="ORF">YH65_07785</name>
</gene>
<dbReference type="PANTHER" id="PTHR43047">
    <property type="entry name" value="TWO-COMPONENT HISTIDINE PROTEIN KINASE"/>
    <property type="match status" value="1"/>
</dbReference>
<accession>A0A7U4RR10</accession>
<evidence type="ECO:0000256" key="3">
    <source>
        <dbReference type="ARBA" id="ARBA00022553"/>
    </source>
</evidence>
<protein>
    <recommendedName>
        <fullName evidence="2">histidine kinase</fullName>
        <ecNumber evidence="2">2.7.13.3</ecNumber>
    </recommendedName>
</protein>
<evidence type="ECO:0000256" key="1">
    <source>
        <dbReference type="ARBA" id="ARBA00000085"/>
    </source>
</evidence>
<evidence type="ECO:0000313" key="8">
    <source>
        <dbReference type="EMBL" id="AKF25301.1"/>
    </source>
</evidence>
<dbReference type="InterPro" id="IPR005467">
    <property type="entry name" value="His_kinase_dom"/>
</dbReference>